<proteinExistence type="predicted"/>
<dbReference type="Proteomes" id="UP000001721">
    <property type="component" value="Segment"/>
</dbReference>
<organism evidence="1 2">
    <name type="scientific">Enterobacteria phage SP6</name>
    <name type="common">Bacteriophage SP6</name>
    <dbReference type="NCBI Taxonomy" id="2907955"/>
    <lineage>
        <taxon>Viruses</taxon>
        <taxon>Duplodnaviria</taxon>
        <taxon>Heunggongvirae</taxon>
        <taxon>Uroviricota</taxon>
        <taxon>Caudoviricetes</taxon>
        <taxon>Autographivirales</taxon>
        <taxon>Autosignataviridae</taxon>
        <taxon>Molineuxvirinae</taxon>
        <taxon>Zindervirus</taxon>
        <taxon>Zindervirus SP6</taxon>
    </lineage>
</organism>
<reference evidence="1 2" key="1">
    <citation type="journal article" date="2004" name="J. Bacteriol.">
        <title>Complete genomic sequence of the virulent Salmonella bacteriophage SP6.</title>
        <authorList>
            <person name="Dobbins A.T."/>
            <person name="George M. Jr."/>
            <person name="Basham D.A."/>
            <person name="Ford M.E."/>
            <person name="Houtz J.M."/>
            <person name="Pedulla M.L."/>
            <person name="Lawrence J.G."/>
            <person name="Hatfull G.F."/>
            <person name="Hendrix R.W."/>
        </authorList>
    </citation>
    <scope>NUCLEOTIDE SEQUENCE</scope>
</reference>
<keyword evidence="2" id="KW-1185">Reference proteome</keyword>
<accession>Q7Y5M5</accession>
<dbReference type="EMBL" id="AY288927">
    <property type="protein sequence ID" value="AAP48784.1"/>
    <property type="molecule type" value="Genomic_DNA"/>
</dbReference>
<dbReference type="RefSeq" id="NP_853605.1">
    <property type="nucleotide sequence ID" value="NC_004831.2"/>
</dbReference>
<dbReference type="KEGG" id="vg:1481813"/>
<gene>
    <name evidence="1" type="primary">45</name>
    <name evidence="1" type="ORF">SP6_45</name>
</gene>
<evidence type="ECO:0000313" key="2">
    <source>
        <dbReference type="Proteomes" id="UP000001721"/>
    </source>
</evidence>
<organismHost>
    <name type="scientific">Salmonella typhimurium</name>
    <dbReference type="NCBI Taxonomy" id="90371"/>
</organismHost>
<protein>
    <submittedName>
        <fullName evidence="1">Uncharacterized protein</fullName>
    </submittedName>
</protein>
<name>Q7Y5M5_BPSP6</name>
<sequence length="55" mass="6210">MFKHFVTNGLVVGAIETHTATTNNIHVRMHITEGSTGAYTFSFSFEWTSDFDLLE</sequence>
<evidence type="ECO:0000313" key="1">
    <source>
        <dbReference type="EMBL" id="AAP48784.1"/>
    </source>
</evidence>